<name>A0AAE4G4A8_9ACTO</name>
<dbReference type="GO" id="GO:0004674">
    <property type="term" value="F:protein serine/threonine kinase activity"/>
    <property type="evidence" value="ECO:0007669"/>
    <property type="project" value="UniProtKB-KW"/>
</dbReference>
<comment type="caution">
    <text evidence="11">The sequence shown here is derived from an EMBL/GenBank/DDBJ whole genome shotgun (WGS) entry which is preliminary data.</text>
</comment>
<sequence length="576" mass="58996">MSPTTCPRPADRSRDGASNRARPRRRHLSFRRPRPRRVGSPRAASLPPSDAEPSIPDSALSTLSQQGYTVGEVMGRSTASSAPRRGLDGQGRDVVIRVVDLPCGRAGSSALRRLADLRVLRHPGLVTVREVVSLPDNRAGVIMDLVEGAGLDVVLGARGRLNVSWLATLLDVLGSALAYLHEHGATHGDVSAGNVLVAADGHPVLVDLLGSAMETGTQEYAAPERLAGAPASSAGDVYALARLLTECAGQGGTASRRLAGILTDALAEDPADRPSARDLAARAPQLGQASPIELPDGARLAAGSLRAAARTPTRTVGSRLSLRAGAGSRLRTKGEPRKEVGSANSTGRGPAAIRWGRRAGAGRRRTRVWGLAAVVLVAISLAAWGPAKALVSHRPAWALGAVASPSSPARSSASASAGALPVGSPSPATTGSSTVRASTPTPGGDGAADMVSVVVGLADARDRALMAGDAIALAATTVPGSPAAQADTQVLTELLDSGEGVKELHTSVSQVAEVRLPDDAAEQWAGARAVQVTLSQSASTRSGPAGARTVPALQSRRVVLIVVPEPWRVADIRTVE</sequence>
<evidence type="ECO:0000256" key="4">
    <source>
        <dbReference type="ARBA" id="ARBA00022741"/>
    </source>
</evidence>
<evidence type="ECO:0000256" key="1">
    <source>
        <dbReference type="ARBA" id="ARBA00012513"/>
    </source>
</evidence>
<dbReference type="Pfam" id="PF00069">
    <property type="entry name" value="Pkinase"/>
    <property type="match status" value="1"/>
</dbReference>
<dbReference type="EMBL" id="JAMZMH010000010">
    <property type="protein sequence ID" value="MDT0249213.1"/>
    <property type="molecule type" value="Genomic_DNA"/>
</dbReference>
<evidence type="ECO:0000256" key="3">
    <source>
        <dbReference type="ARBA" id="ARBA00022679"/>
    </source>
</evidence>
<evidence type="ECO:0000256" key="7">
    <source>
        <dbReference type="ARBA" id="ARBA00047899"/>
    </source>
</evidence>
<evidence type="ECO:0000313" key="11">
    <source>
        <dbReference type="EMBL" id="MDT0249213.1"/>
    </source>
</evidence>
<gene>
    <name evidence="11" type="ORF">RMW62_08970</name>
</gene>
<feature type="domain" description="Protein kinase" evidence="10">
    <location>
        <begin position="68"/>
        <end position="286"/>
    </location>
</feature>
<dbReference type="GO" id="GO:0005524">
    <property type="term" value="F:ATP binding"/>
    <property type="evidence" value="ECO:0007669"/>
    <property type="project" value="UniProtKB-KW"/>
</dbReference>
<comment type="catalytic activity">
    <reaction evidence="7">
        <text>L-threonyl-[protein] + ATP = O-phospho-L-threonyl-[protein] + ADP + H(+)</text>
        <dbReference type="Rhea" id="RHEA:46608"/>
        <dbReference type="Rhea" id="RHEA-COMP:11060"/>
        <dbReference type="Rhea" id="RHEA-COMP:11605"/>
        <dbReference type="ChEBI" id="CHEBI:15378"/>
        <dbReference type="ChEBI" id="CHEBI:30013"/>
        <dbReference type="ChEBI" id="CHEBI:30616"/>
        <dbReference type="ChEBI" id="CHEBI:61977"/>
        <dbReference type="ChEBI" id="CHEBI:456216"/>
        <dbReference type="EC" id="2.7.11.1"/>
    </reaction>
</comment>
<dbReference type="SMART" id="SM00220">
    <property type="entry name" value="S_TKc"/>
    <property type="match status" value="1"/>
</dbReference>
<dbReference type="Proteomes" id="UP001180729">
    <property type="component" value="Unassembled WGS sequence"/>
</dbReference>
<organism evidence="11 12">
    <name type="scientific">Actinomyces oris</name>
    <dbReference type="NCBI Taxonomy" id="544580"/>
    <lineage>
        <taxon>Bacteria</taxon>
        <taxon>Bacillati</taxon>
        <taxon>Actinomycetota</taxon>
        <taxon>Actinomycetes</taxon>
        <taxon>Actinomycetales</taxon>
        <taxon>Actinomycetaceae</taxon>
        <taxon>Actinomyces</taxon>
    </lineage>
</organism>
<evidence type="ECO:0000256" key="6">
    <source>
        <dbReference type="ARBA" id="ARBA00022840"/>
    </source>
</evidence>
<dbReference type="InterPro" id="IPR050660">
    <property type="entry name" value="NEK_Ser/Thr_kinase"/>
</dbReference>
<keyword evidence="6" id="KW-0067">ATP-binding</keyword>
<feature type="region of interest" description="Disordered" evidence="9">
    <location>
        <begin position="403"/>
        <end position="446"/>
    </location>
</feature>
<feature type="region of interest" description="Disordered" evidence="9">
    <location>
        <begin position="1"/>
        <end position="59"/>
    </location>
</feature>
<evidence type="ECO:0000256" key="8">
    <source>
        <dbReference type="ARBA" id="ARBA00048679"/>
    </source>
</evidence>
<reference evidence="11" key="1">
    <citation type="submission" date="2022-06" db="EMBL/GenBank/DDBJ databases">
        <title>Draft Genome Sequences of Three Actinomyces oris Strains, Isolated from Healthy Human Feces.</title>
        <authorList>
            <person name="Ye Y."/>
            <person name="Liu C."/>
            <person name="Zhao J."/>
            <person name="Xu J."/>
            <person name="Huang H."/>
            <person name="Wang B."/>
            <person name="Wei J."/>
            <person name="Jing X."/>
        </authorList>
    </citation>
    <scope>NUCLEOTIDE SEQUENCE</scope>
    <source>
        <strain evidence="11">CNGBCC1803368</strain>
    </source>
</reference>
<dbReference type="PANTHER" id="PTHR43671:SF98">
    <property type="entry name" value="SERINE_THREONINE-PROTEIN KINASE NEK11"/>
    <property type="match status" value="1"/>
</dbReference>
<dbReference type="EC" id="2.7.11.1" evidence="1"/>
<dbReference type="SUPFAM" id="SSF56112">
    <property type="entry name" value="Protein kinase-like (PK-like)"/>
    <property type="match status" value="1"/>
</dbReference>
<dbReference type="InterPro" id="IPR011009">
    <property type="entry name" value="Kinase-like_dom_sf"/>
</dbReference>
<keyword evidence="5 11" id="KW-0418">Kinase</keyword>
<evidence type="ECO:0000256" key="5">
    <source>
        <dbReference type="ARBA" id="ARBA00022777"/>
    </source>
</evidence>
<feature type="compositionally biased region" description="Basic residues" evidence="9">
    <location>
        <begin position="21"/>
        <end position="39"/>
    </location>
</feature>
<feature type="region of interest" description="Disordered" evidence="9">
    <location>
        <begin position="309"/>
        <end position="359"/>
    </location>
</feature>
<keyword evidence="2" id="KW-0723">Serine/threonine-protein kinase</keyword>
<keyword evidence="3" id="KW-0808">Transferase</keyword>
<accession>A0AAE4G4A8</accession>
<dbReference type="Gene3D" id="1.10.510.10">
    <property type="entry name" value="Transferase(Phosphotransferase) domain 1"/>
    <property type="match status" value="1"/>
</dbReference>
<protein>
    <recommendedName>
        <fullName evidence="1">non-specific serine/threonine protein kinase</fullName>
        <ecNumber evidence="1">2.7.11.1</ecNumber>
    </recommendedName>
</protein>
<evidence type="ECO:0000256" key="2">
    <source>
        <dbReference type="ARBA" id="ARBA00022527"/>
    </source>
</evidence>
<evidence type="ECO:0000313" key="12">
    <source>
        <dbReference type="Proteomes" id="UP001180729"/>
    </source>
</evidence>
<dbReference type="RefSeq" id="WP_311372957.1">
    <property type="nucleotide sequence ID" value="NZ_JAMZMH010000010.1"/>
</dbReference>
<evidence type="ECO:0000259" key="10">
    <source>
        <dbReference type="PROSITE" id="PS50011"/>
    </source>
</evidence>
<keyword evidence="4" id="KW-0547">Nucleotide-binding</keyword>
<proteinExistence type="predicted"/>
<dbReference type="AlphaFoldDB" id="A0AAE4G4A8"/>
<evidence type="ECO:0000256" key="9">
    <source>
        <dbReference type="SAM" id="MobiDB-lite"/>
    </source>
</evidence>
<dbReference type="PROSITE" id="PS50011">
    <property type="entry name" value="PROTEIN_KINASE_DOM"/>
    <property type="match status" value="1"/>
</dbReference>
<dbReference type="PANTHER" id="PTHR43671">
    <property type="entry name" value="SERINE/THREONINE-PROTEIN KINASE NEK"/>
    <property type="match status" value="1"/>
</dbReference>
<dbReference type="InterPro" id="IPR000719">
    <property type="entry name" value="Prot_kinase_dom"/>
</dbReference>
<feature type="compositionally biased region" description="Low complexity" evidence="9">
    <location>
        <begin position="403"/>
        <end position="435"/>
    </location>
</feature>
<comment type="catalytic activity">
    <reaction evidence="8">
        <text>L-seryl-[protein] + ATP = O-phospho-L-seryl-[protein] + ADP + H(+)</text>
        <dbReference type="Rhea" id="RHEA:17989"/>
        <dbReference type="Rhea" id="RHEA-COMP:9863"/>
        <dbReference type="Rhea" id="RHEA-COMP:11604"/>
        <dbReference type="ChEBI" id="CHEBI:15378"/>
        <dbReference type="ChEBI" id="CHEBI:29999"/>
        <dbReference type="ChEBI" id="CHEBI:30616"/>
        <dbReference type="ChEBI" id="CHEBI:83421"/>
        <dbReference type="ChEBI" id="CHEBI:456216"/>
        <dbReference type="EC" id="2.7.11.1"/>
    </reaction>
</comment>